<proteinExistence type="predicted"/>
<organism evidence="2 3">
    <name type="scientific">Alishewanella longhuensis</name>
    <dbReference type="NCBI Taxonomy" id="1091037"/>
    <lineage>
        <taxon>Bacteria</taxon>
        <taxon>Pseudomonadati</taxon>
        <taxon>Pseudomonadota</taxon>
        <taxon>Gammaproteobacteria</taxon>
        <taxon>Alteromonadales</taxon>
        <taxon>Alteromonadaceae</taxon>
        <taxon>Alishewanella</taxon>
    </lineage>
</organism>
<sequence>MLMVPVIWLMVVIGVYIAALRSGMRALQWAVAALFTGPLLLPLFNSYKRLAIHRARVKNASLFRP</sequence>
<reference evidence="3" key="1">
    <citation type="journal article" date="2019" name="Int. J. Syst. Evol. Microbiol.">
        <title>The Global Catalogue of Microorganisms (GCM) 10K type strain sequencing project: providing services to taxonomists for standard genome sequencing and annotation.</title>
        <authorList>
            <consortium name="The Broad Institute Genomics Platform"/>
            <consortium name="The Broad Institute Genome Sequencing Center for Infectious Disease"/>
            <person name="Wu L."/>
            <person name="Ma J."/>
        </authorList>
    </citation>
    <scope>NUCLEOTIDE SEQUENCE [LARGE SCALE GENOMIC DNA]</scope>
    <source>
        <strain evidence="3">CGMCC 1.7003</strain>
    </source>
</reference>
<feature type="transmembrane region" description="Helical" evidence="1">
    <location>
        <begin position="29"/>
        <end position="47"/>
    </location>
</feature>
<keyword evidence="1" id="KW-0472">Membrane</keyword>
<dbReference type="Proteomes" id="UP000659697">
    <property type="component" value="Unassembled WGS sequence"/>
</dbReference>
<gene>
    <name evidence="2" type="ORF">GCM10010919_17670</name>
</gene>
<accession>A0ABQ3L6H0</accession>
<keyword evidence="1" id="KW-0812">Transmembrane</keyword>
<evidence type="ECO:0000313" key="3">
    <source>
        <dbReference type="Proteomes" id="UP000659697"/>
    </source>
</evidence>
<keyword evidence="3" id="KW-1185">Reference proteome</keyword>
<protein>
    <submittedName>
        <fullName evidence="2">Uncharacterized protein</fullName>
    </submittedName>
</protein>
<evidence type="ECO:0000313" key="2">
    <source>
        <dbReference type="EMBL" id="GHG68307.1"/>
    </source>
</evidence>
<dbReference type="EMBL" id="BNAO01000003">
    <property type="protein sequence ID" value="GHG68307.1"/>
    <property type="molecule type" value="Genomic_DNA"/>
</dbReference>
<name>A0ABQ3L6H0_9ALTE</name>
<keyword evidence="1" id="KW-1133">Transmembrane helix</keyword>
<evidence type="ECO:0000256" key="1">
    <source>
        <dbReference type="SAM" id="Phobius"/>
    </source>
</evidence>
<comment type="caution">
    <text evidence="2">The sequence shown here is derived from an EMBL/GenBank/DDBJ whole genome shotgun (WGS) entry which is preliminary data.</text>
</comment>